<dbReference type="EMBL" id="CP121646">
    <property type="protein sequence ID" value="WFU62474.1"/>
    <property type="molecule type" value="Genomic_DNA"/>
</dbReference>
<proteinExistence type="predicted"/>
<protein>
    <submittedName>
        <fullName evidence="1">Type II toxin-antitoxin system RelE/ParE family toxin</fullName>
    </submittedName>
</protein>
<gene>
    <name evidence="1" type="ORF">QA636_34065</name>
</gene>
<reference evidence="1 2" key="1">
    <citation type="submission" date="2023-04" db="EMBL/GenBank/DDBJ databases">
        <title>Australian commercial rhizobial inoculants.</title>
        <authorList>
            <person name="Kohlmeier M.G."/>
            <person name="O'Hara G.W."/>
            <person name="Colombi E."/>
            <person name="Ramsay J.P."/>
            <person name="Terpolilli J."/>
        </authorList>
    </citation>
    <scope>NUCLEOTIDE SEQUENCE [LARGE SCALE GENOMIC DNA]</scope>
    <source>
        <strain evidence="1 2">CB627</strain>
    </source>
</reference>
<dbReference type="RefSeq" id="WP_310885147.1">
    <property type="nucleotide sequence ID" value="NZ_CP121646.1"/>
</dbReference>
<dbReference type="PANTHER" id="PTHR41791:SF1">
    <property type="entry name" value="SSL7039 PROTEIN"/>
    <property type="match status" value="1"/>
</dbReference>
<name>A0ABY8JBB8_9BRAD</name>
<accession>A0ABY8JBB8</accession>
<evidence type="ECO:0000313" key="1">
    <source>
        <dbReference type="EMBL" id="WFU62474.1"/>
    </source>
</evidence>
<keyword evidence="2" id="KW-1185">Reference proteome</keyword>
<dbReference type="InterPro" id="IPR014056">
    <property type="entry name" value="TypeIITA-like_toxin_pred"/>
</dbReference>
<dbReference type="NCBIfam" id="TIGR02683">
    <property type="entry name" value="upstrm_HI1419"/>
    <property type="match status" value="1"/>
</dbReference>
<sequence length="84" mass="9463">MSRSAFWARQLPASGARPCLKRDFKDSRSAGGAVSELRIGHGPGYRVYYIWRVTVVVILLCGRDKRNQSKDIRKAKEIAEILEG</sequence>
<dbReference type="Proteomes" id="UP001221546">
    <property type="component" value="Chromosome"/>
</dbReference>
<organism evidence="1 2">
    <name type="scientific">Bradyrhizobium brasilense</name>
    <dbReference type="NCBI Taxonomy" id="1419277"/>
    <lineage>
        <taxon>Bacteria</taxon>
        <taxon>Pseudomonadati</taxon>
        <taxon>Pseudomonadota</taxon>
        <taxon>Alphaproteobacteria</taxon>
        <taxon>Hyphomicrobiales</taxon>
        <taxon>Nitrobacteraceae</taxon>
        <taxon>Bradyrhizobium</taxon>
    </lineage>
</organism>
<dbReference type="PANTHER" id="PTHR41791">
    <property type="entry name" value="SSL7039 PROTEIN"/>
    <property type="match status" value="1"/>
</dbReference>
<evidence type="ECO:0000313" key="2">
    <source>
        <dbReference type="Proteomes" id="UP001221546"/>
    </source>
</evidence>